<comment type="caution">
    <text evidence="3">The sequence shown here is derived from an EMBL/GenBank/DDBJ whole genome shotgun (WGS) entry which is preliminary data.</text>
</comment>
<evidence type="ECO:0000313" key="3">
    <source>
        <dbReference type="EMBL" id="KYD32515.1"/>
    </source>
</evidence>
<dbReference type="PANTHER" id="PTHR46648">
    <property type="entry name" value="HIT FAMILY PROTEIN 1"/>
    <property type="match status" value="1"/>
</dbReference>
<feature type="short sequence motif" description="Histidine triad motif" evidence="2">
    <location>
        <begin position="94"/>
        <end position="98"/>
    </location>
</feature>
<protein>
    <submittedName>
        <fullName evidence="3">Uncharacterized protein</fullName>
    </submittedName>
</protein>
<sequence length="141" mass="16067">MDCLGCRIAHGLEPTYIIYDDELVTCVLDIDPFNEGHMLILPKQHIRELEEMDEELSLHVMKTSQLCANVLKQRYGADGITICQNGGVFNDLGHYHMHVIPRFIGDGFTWSESQFDTGEKQRLAETAANLKIYFHRVLGKS</sequence>
<dbReference type="PROSITE" id="PS51084">
    <property type="entry name" value="HIT_2"/>
    <property type="match status" value="1"/>
</dbReference>
<evidence type="ECO:0000256" key="2">
    <source>
        <dbReference type="PIRSR" id="PIRSR601310-3"/>
    </source>
</evidence>
<reference evidence="3 4" key="1">
    <citation type="submission" date="2016-01" db="EMBL/GenBank/DDBJ databases">
        <title>Draft Genome Sequences of Seven Thermophilic Sporeformers Isolated from Foods.</title>
        <authorList>
            <person name="Berendsen E.M."/>
            <person name="Wells-Bennik M.H."/>
            <person name="Krawcyk A.O."/>
            <person name="De Jong A."/>
            <person name="Holsappel S."/>
            <person name="Eijlander R.T."/>
            <person name="Kuipers O.P."/>
        </authorList>
    </citation>
    <scope>NUCLEOTIDE SEQUENCE [LARGE SCALE GENOMIC DNA]</scope>
    <source>
        <strain evidence="3 4">B4110</strain>
    </source>
</reference>
<organism evidence="3 4">
    <name type="scientific">Parageobacillus toebii</name>
    <dbReference type="NCBI Taxonomy" id="153151"/>
    <lineage>
        <taxon>Bacteria</taxon>
        <taxon>Bacillati</taxon>
        <taxon>Bacillota</taxon>
        <taxon>Bacilli</taxon>
        <taxon>Bacillales</taxon>
        <taxon>Anoxybacillaceae</taxon>
        <taxon>Parageobacillus</taxon>
    </lineage>
</organism>
<gene>
    <name evidence="3" type="ORF">B4110_2076</name>
</gene>
<dbReference type="InterPro" id="IPR036265">
    <property type="entry name" value="HIT-like_sf"/>
</dbReference>
<dbReference type="Gene3D" id="3.30.428.10">
    <property type="entry name" value="HIT-like"/>
    <property type="match status" value="1"/>
</dbReference>
<feature type="active site" description="Tele-AMP-histidine intermediate" evidence="1">
    <location>
        <position position="96"/>
    </location>
</feature>
<dbReference type="GO" id="GO:0009117">
    <property type="term" value="P:nucleotide metabolic process"/>
    <property type="evidence" value="ECO:0007669"/>
    <property type="project" value="TreeGrafter"/>
</dbReference>
<dbReference type="Pfam" id="PF01230">
    <property type="entry name" value="HIT"/>
    <property type="match status" value="1"/>
</dbReference>
<dbReference type="Proteomes" id="UP000075324">
    <property type="component" value="Unassembled WGS sequence"/>
</dbReference>
<dbReference type="InterPro" id="IPR001310">
    <property type="entry name" value="Histidine_triad_HIT"/>
</dbReference>
<dbReference type="SUPFAM" id="SSF54197">
    <property type="entry name" value="HIT-like"/>
    <property type="match status" value="1"/>
</dbReference>
<dbReference type="PANTHER" id="PTHR46648:SF1">
    <property type="entry name" value="ADENOSINE 5'-MONOPHOSPHORAMIDASE HNT1"/>
    <property type="match status" value="1"/>
</dbReference>
<proteinExistence type="predicted"/>
<dbReference type="PATRIC" id="fig|153151.4.peg.385"/>
<dbReference type="InterPro" id="IPR011146">
    <property type="entry name" value="HIT-like"/>
</dbReference>
<dbReference type="AlphaFoldDB" id="A0A150N749"/>
<name>A0A150N749_9BACL</name>
<evidence type="ECO:0000313" key="4">
    <source>
        <dbReference type="Proteomes" id="UP000075324"/>
    </source>
</evidence>
<evidence type="ECO:0000256" key="1">
    <source>
        <dbReference type="PIRSR" id="PIRSR601310-1"/>
    </source>
</evidence>
<dbReference type="GO" id="GO:0003824">
    <property type="term" value="F:catalytic activity"/>
    <property type="evidence" value="ECO:0007669"/>
    <property type="project" value="InterPro"/>
</dbReference>
<dbReference type="EMBL" id="LQYW01000012">
    <property type="protein sequence ID" value="KYD32515.1"/>
    <property type="molecule type" value="Genomic_DNA"/>
</dbReference>
<dbReference type="PRINTS" id="PR00332">
    <property type="entry name" value="HISTRIAD"/>
</dbReference>
<accession>A0A150N749</accession>